<dbReference type="EMBL" id="KT322173">
    <property type="protein sequence ID" value="AKY04188.1"/>
    <property type="molecule type" value="Genomic_DNA"/>
</dbReference>
<evidence type="ECO:0000313" key="1">
    <source>
        <dbReference type="EMBL" id="AKY04188.1"/>
    </source>
</evidence>
<organism evidence="1">
    <name type="scientific">uncultured haloarchaeon</name>
    <dbReference type="NCBI Taxonomy" id="160804"/>
    <lineage>
        <taxon>Archaea</taxon>
        <taxon>Methanobacteriati</taxon>
        <taxon>Methanobacteriota</taxon>
        <taxon>Stenosarchaea group</taxon>
        <taxon>Halobacteria</taxon>
        <taxon>Halobacteriales</taxon>
        <taxon>Halobacteriaceae</taxon>
        <taxon>environmental samples</taxon>
    </lineage>
</organism>
<dbReference type="Pfam" id="PF19104">
    <property type="entry name" value="DUF5791"/>
    <property type="match status" value="1"/>
</dbReference>
<dbReference type="InterPro" id="IPR043809">
    <property type="entry name" value="DUF5791"/>
</dbReference>
<reference evidence="1" key="1">
    <citation type="journal article" date="2015" name="BMC Genomics">
        <title>Diversity of the cell-wall associated genomic island of the archaeon Haloquadratum walsbyi.</title>
        <authorList>
            <person name="Martin-Cuadrado A.B."/>
            <person name="Pasic L."/>
            <person name="Rodriguez-Valera F."/>
        </authorList>
    </citation>
    <scope>NUCLEOTIDE SEQUENCE</scope>
</reference>
<protein>
    <submittedName>
        <fullName evidence="1">Uncharacterized protein</fullName>
    </submittedName>
</protein>
<sequence length="150" mass="16235">MLYDAADNPGSLTPDALCAAYEQQLHDVITDVGVDTVTEETDVDAKTIETLSNIDPDTDTPVIPDLRTEDAAAILAVHQTRPDAESVIFELRDHLLMSMTTTVVDVDIIASNVDLDLSGQEVQQALEGRAAMTLAQLAAIQQFLAERNNQ</sequence>
<name>A0A0K1YBA9_9EURY</name>
<accession>A0A0K1YBA9</accession>
<dbReference type="AlphaFoldDB" id="A0A0K1YBA9"/>
<proteinExistence type="predicted"/>